<dbReference type="Proteomes" id="UP000281726">
    <property type="component" value="Unassembled WGS sequence"/>
</dbReference>
<dbReference type="InterPro" id="IPR003593">
    <property type="entry name" value="AAA+_ATPase"/>
</dbReference>
<reference evidence="5 6" key="1">
    <citation type="journal article" date="2004" name="Syst. Appl. Microbiol.">
        <title>Cryptoendolithic actinomycetes from antarctic sandstone rock samples: Micromonospora endolithica sp. nov. and two isolates related to Micromonospora coerulea Jensen 1932.</title>
        <authorList>
            <person name="Hirsch P."/>
            <person name="Mevs U."/>
            <person name="Kroppenstedt R.M."/>
            <person name="Schumann P."/>
            <person name="Stackebrandt E."/>
        </authorList>
    </citation>
    <scope>NUCLEOTIDE SEQUENCE [LARGE SCALE GENOMIC DNA]</scope>
    <source>
        <strain evidence="5 6">JCM 12677</strain>
    </source>
</reference>
<evidence type="ECO:0000256" key="2">
    <source>
        <dbReference type="ARBA" id="ARBA00022840"/>
    </source>
</evidence>
<dbReference type="SMART" id="SM00382">
    <property type="entry name" value="AAA"/>
    <property type="match status" value="1"/>
</dbReference>
<feature type="region of interest" description="Disordered" evidence="3">
    <location>
        <begin position="1044"/>
        <end position="1066"/>
    </location>
</feature>
<dbReference type="InterPro" id="IPR041664">
    <property type="entry name" value="AAA_16"/>
</dbReference>
<proteinExistence type="predicted"/>
<accession>A0A3A9ZMQ0</accession>
<protein>
    <submittedName>
        <fullName evidence="5">ATPase</fullName>
    </submittedName>
</protein>
<keyword evidence="6" id="KW-1185">Reference proteome</keyword>
<dbReference type="PANTHER" id="PTHR16305">
    <property type="entry name" value="TESTICULAR SOLUBLE ADENYLYL CYCLASE"/>
    <property type="match status" value="1"/>
</dbReference>
<dbReference type="RefSeq" id="WP_120726896.1">
    <property type="nucleotide sequence ID" value="NZ_RBAK01000002.1"/>
</dbReference>
<gene>
    <name evidence="5" type="ORF">D7223_08855</name>
</gene>
<evidence type="ECO:0000256" key="3">
    <source>
        <dbReference type="SAM" id="MobiDB-lite"/>
    </source>
</evidence>
<feature type="compositionally biased region" description="Pro residues" evidence="3">
    <location>
        <begin position="867"/>
        <end position="878"/>
    </location>
</feature>
<sequence>MEPRRGEALIGREHPAALLRAEVDRVLDSHGGLVLVTGEPGIGKTTLVTAAAEEARRRGALVLGAACWDSDNAPGYWPWVQVIRGLRRSADDWAVAREVAEPALAMLLGETSGPDADGKPTADDDAEREAFALYDAVTTALVAVSQRRPVVVVLDDLHWADPASVRLLRFAAQHTWFERLLLLGTYRDAEVELTDHPLAPLLVPLTAKATTVTLTGMSRDEVSALVARTAGREPDGDLVDEMHRRTGGNPFFVEQAARLWHAGGPVDQVAPGVREVVRQRLAQLPAPVVDTLTVAAVLGREFHRGLLAATVGRPAAQVDRDLDRAVTARLVLDRGAGRSAFVHDLVRETLYDGLPVADRRARHAAVVRAVDTSTVLAEQLVPADLARHAWLGVPDLPPGRVADLLVVAAREASRRMALEEAAEHLRRAGTVVTDPGQRVRIMVELAALLHHAGRRDEAGRLLAEAEPLALALDDPAVLARVALMVHRHHWTPAGQSDDAEAMLREAHRRLVGVPDEVPSLPTVVTDLVTVTEKLARRGADDEALTFSLWTLHDTTWGMGTAGERAAITAEIRDVARRAGDEETVLWATSLRWVALLELGDPGYLAEWAAFVRGTAESGAARHRMAGAIDGGIVNAFRGDFAAAGVSFDEVGRQDCWPEGEHGFLGQHVRWSWLVLQGRIAEGDALLDGLGPDDYPYVALLRGINAVERGDHAEAVRLVAEIEAAGVAYPRPVSPLWLRLAAQVAAASGDPVRGGRVRAELAPYRGQWLVALFGCDLSGPVDHWIAAVDAAGRRWDEAVAGFAAARDAADRMGSRPWSVLARAGLVEALTGRDGPGDRSEAATIRAEVLRDARELGMAQVRARLGDTGPPPAAETPAPPEVDTGQPAYAFRRDGPVWELAWDGTVVHLPDAKGLHDLRLLLARPGVDVPTVELLDPAAGPELVAARRLGGDPVLDDEAKARYRRHLERLDDEIDRAAGRDDLRRVAALDAERAALLHELRAAAGLAGRTRRLGDEAERARKAVTARIRDTLRRIDGRHPALAAHLRDSVSTGSSCRYQPAAPVPWRL</sequence>
<evidence type="ECO:0000313" key="5">
    <source>
        <dbReference type="EMBL" id="RKN49568.1"/>
    </source>
</evidence>
<dbReference type="InterPro" id="IPR027417">
    <property type="entry name" value="P-loop_NTPase"/>
</dbReference>
<dbReference type="GO" id="GO:0005524">
    <property type="term" value="F:ATP binding"/>
    <property type="evidence" value="ECO:0007669"/>
    <property type="project" value="UniProtKB-KW"/>
</dbReference>
<dbReference type="AlphaFoldDB" id="A0A3A9ZMQ0"/>
<dbReference type="Gene3D" id="3.40.50.300">
    <property type="entry name" value="P-loop containing nucleotide triphosphate hydrolases"/>
    <property type="match status" value="1"/>
</dbReference>
<comment type="caution">
    <text evidence="5">The sequence shown here is derived from an EMBL/GenBank/DDBJ whole genome shotgun (WGS) entry which is preliminary data.</text>
</comment>
<organism evidence="5 6">
    <name type="scientific">Micromonospora endolithica</name>
    <dbReference type="NCBI Taxonomy" id="230091"/>
    <lineage>
        <taxon>Bacteria</taxon>
        <taxon>Bacillati</taxon>
        <taxon>Actinomycetota</taxon>
        <taxon>Actinomycetes</taxon>
        <taxon>Micromonosporales</taxon>
        <taxon>Micromonosporaceae</taxon>
        <taxon>Micromonospora</taxon>
    </lineage>
</organism>
<keyword evidence="2" id="KW-0067">ATP-binding</keyword>
<dbReference type="EMBL" id="RBAK01000002">
    <property type="protein sequence ID" value="RKN49568.1"/>
    <property type="molecule type" value="Genomic_DNA"/>
</dbReference>
<evidence type="ECO:0000256" key="1">
    <source>
        <dbReference type="ARBA" id="ARBA00022741"/>
    </source>
</evidence>
<name>A0A3A9ZMQ0_9ACTN</name>
<evidence type="ECO:0000313" key="6">
    <source>
        <dbReference type="Proteomes" id="UP000281726"/>
    </source>
</evidence>
<keyword evidence="1" id="KW-0547">Nucleotide-binding</keyword>
<dbReference type="Pfam" id="PF13191">
    <property type="entry name" value="AAA_16"/>
    <property type="match status" value="1"/>
</dbReference>
<evidence type="ECO:0000259" key="4">
    <source>
        <dbReference type="SMART" id="SM00382"/>
    </source>
</evidence>
<dbReference type="SUPFAM" id="SSF52540">
    <property type="entry name" value="P-loop containing nucleoside triphosphate hydrolases"/>
    <property type="match status" value="1"/>
</dbReference>
<dbReference type="OrthoDB" id="134712at2"/>
<feature type="domain" description="AAA+ ATPase" evidence="4">
    <location>
        <begin position="30"/>
        <end position="336"/>
    </location>
</feature>
<feature type="region of interest" description="Disordered" evidence="3">
    <location>
        <begin position="862"/>
        <end position="886"/>
    </location>
</feature>
<dbReference type="GO" id="GO:0005737">
    <property type="term" value="C:cytoplasm"/>
    <property type="evidence" value="ECO:0007669"/>
    <property type="project" value="TreeGrafter"/>
</dbReference>
<dbReference type="GO" id="GO:0004016">
    <property type="term" value="F:adenylate cyclase activity"/>
    <property type="evidence" value="ECO:0007669"/>
    <property type="project" value="TreeGrafter"/>
</dbReference>
<dbReference type="PANTHER" id="PTHR16305:SF35">
    <property type="entry name" value="TRANSCRIPTIONAL ACTIVATOR DOMAIN"/>
    <property type="match status" value="1"/>
</dbReference>